<gene>
    <name evidence="2" type="ORF">QPX54_09805</name>
</gene>
<organism evidence="2 3">
    <name type="scientific">Corynebacterium propinquum</name>
    <dbReference type="NCBI Taxonomy" id="43769"/>
    <lineage>
        <taxon>Bacteria</taxon>
        <taxon>Bacillati</taxon>
        <taxon>Actinomycetota</taxon>
        <taxon>Actinomycetes</taxon>
        <taxon>Mycobacteriales</taxon>
        <taxon>Corynebacteriaceae</taxon>
        <taxon>Corynebacterium</taxon>
    </lineage>
</organism>
<accession>A0AAP4BWP9</accession>
<proteinExistence type="predicted"/>
<evidence type="ECO:0000313" key="3">
    <source>
        <dbReference type="Proteomes" id="UP001226160"/>
    </source>
</evidence>
<evidence type="ECO:0000256" key="1">
    <source>
        <dbReference type="SAM" id="MobiDB-lite"/>
    </source>
</evidence>
<feature type="region of interest" description="Disordered" evidence="1">
    <location>
        <begin position="1"/>
        <end position="26"/>
    </location>
</feature>
<dbReference type="Proteomes" id="UP001226160">
    <property type="component" value="Unassembled WGS sequence"/>
</dbReference>
<protein>
    <submittedName>
        <fullName evidence="2">Uncharacterized protein</fullName>
    </submittedName>
</protein>
<feature type="compositionally biased region" description="Polar residues" evidence="1">
    <location>
        <begin position="1"/>
        <end position="10"/>
    </location>
</feature>
<dbReference type="EMBL" id="JASNVP010000009">
    <property type="protein sequence ID" value="MDK4326794.1"/>
    <property type="molecule type" value="Genomic_DNA"/>
</dbReference>
<dbReference type="RefSeq" id="WP_284589969.1">
    <property type="nucleotide sequence ID" value="NZ_JASNVP010000009.1"/>
</dbReference>
<reference evidence="2" key="1">
    <citation type="submission" date="2023-05" db="EMBL/GenBank/DDBJ databases">
        <title>Metabolic capabilities are highly conserved among human nasal-associated Corynebacterium species in pangenomic analyses.</title>
        <authorList>
            <person name="Tran T.H."/>
            <person name="Roberts A.Q."/>
            <person name="Escapa I.F."/>
            <person name="Gao W."/>
            <person name="Conlan S."/>
            <person name="Kong H."/>
            <person name="Segre J.A."/>
            <person name="Kelly M.S."/>
            <person name="Lemon K.P."/>
        </authorList>
    </citation>
    <scope>NUCLEOTIDE SEQUENCE</scope>
    <source>
        <strain evidence="2">KPL2654</strain>
    </source>
</reference>
<comment type="caution">
    <text evidence="2">The sequence shown here is derived from an EMBL/GenBank/DDBJ whole genome shotgun (WGS) entry which is preliminary data.</text>
</comment>
<name>A0AAP4BWP9_9CORY</name>
<evidence type="ECO:0000313" key="2">
    <source>
        <dbReference type="EMBL" id="MDK4326794.1"/>
    </source>
</evidence>
<dbReference type="AlphaFoldDB" id="A0AAP4BWP9"/>
<sequence>MPISPDQHSPSWDGREARGDFESGGGTLGRALGEGFRGIVTGITDALNGVFSAGSIFAGIGQYAKQVRDGQQDLNDRTDLLSPLLDYGSVTSPAEPRLHGNGRINFTKQLGPMRGVEVYTNNDGSWTYGGLRLLDKGLWDIYCQVTIDQIVLNLDLQFRYVDLDVHRPDGSLYSTQRHIVNSDSRHSATIVTSVVIPEPGYRVLAYVRLGTDRRGVLSGPMYNRLTAQHISREVDGNWFKGNEKSTEVN</sequence>